<evidence type="ECO:0008006" key="3">
    <source>
        <dbReference type="Google" id="ProtNLM"/>
    </source>
</evidence>
<sequence length="121" mass="13548">MSDSRKSVIWPVSQPLPEVKQLIYRFFALVDTNSQEVGPVLADEIFTQDGVLITANAIFQGAASKTPPPGLSLKFSMLFTELAFRDIAIQRGCLDDGESSTAYNLESLCERRTWHGYLFSW</sequence>
<dbReference type="GeneID" id="43655499"/>
<protein>
    <recommendedName>
        <fullName evidence="3">SnoaL-like domain-containing protein</fullName>
    </recommendedName>
</protein>
<keyword evidence="2" id="KW-1185">Reference proteome</keyword>
<proteinExistence type="predicted"/>
<evidence type="ECO:0000313" key="2">
    <source>
        <dbReference type="Proteomes" id="UP000326268"/>
    </source>
</evidence>
<organism evidence="1 2">
    <name type="scientific">Aspergillus caelatus</name>
    <dbReference type="NCBI Taxonomy" id="61420"/>
    <lineage>
        <taxon>Eukaryota</taxon>
        <taxon>Fungi</taxon>
        <taxon>Dikarya</taxon>
        <taxon>Ascomycota</taxon>
        <taxon>Pezizomycotina</taxon>
        <taxon>Eurotiomycetes</taxon>
        <taxon>Eurotiomycetidae</taxon>
        <taxon>Eurotiales</taxon>
        <taxon>Aspergillaceae</taxon>
        <taxon>Aspergillus</taxon>
        <taxon>Aspergillus subgen. Circumdati</taxon>
    </lineage>
</organism>
<dbReference type="Proteomes" id="UP000326268">
    <property type="component" value="Unassembled WGS sequence"/>
</dbReference>
<dbReference type="OrthoDB" id="3468019at2759"/>
<gene>
    <name evidence="1" type="ORF">BDV27DRAFT_149472</name>
</gene>
<dbReference type="AlphaFoldDB" id="A0A5N6ZPL3"/>
<name>A0A5N6ZPL3_9EURO</name>
<reference evidence="1 2" key="1">
    <citation type="submission" date="2019-04" db="EMBL/GenBank/DDBJ databases">
        <title>Friends and foes A comparative genomics studyof 23 Aspergillus species from section Flavi.</title>
        <authorList>
            <consortium name="DOE Joint Genome Institute"/>
            <person name="Kjaerbolling I."/>
            <person name="Vesth T."/>
            <person name="Frisvad J.C."/>
            <person name="Nybo J.L."/>
            <person name="Theobald S."/>
            <person name="Kildgaard S."/>
            <person name="Isbrandt T."/>
            <person name="Kuo A."/>
            <person name="Sato A."/>
            <person name="Lyhne E.K."/>
            <person name="Kogle M.E."/>
            <person name="Wiebenga A."/>
            <person name="Kun R.S."/>
            <person name="Lubbers R.J."/>
            <person name="Makela M.R."/>
            <person name="Barry K."/>
            <person name="Chovatia M."/>
            <person name="Clum A."/>
            <person name="Daum C."/>
            <person name="Haridas S."/>
            <person name="He G."/>
            <person name="LaButti K."/>
            <person name="Lipzen A."/>
            <person name="Mondo S."/>
            <person name="Riley R."/>
            <person name="Salamov A."/>
            <person name="Simmons B.A."/>
            <person name="Magnuson J.K."/>
            <person name="Henrissat B."/>
            <person name="Mortensen U.H."/>
            <person name="Larsen T.O."/>
            <person name="Devries R.P."/>
            <person name="Grigoriev I.V."/>
            <person name="Machida M."/>
            <person name="Baker S.E."/>
            <person name="Andersen M.R."/>
        </authorList>
    </citation>
    <scope>NUCLEOTIDE SEQUENCE [LARGE SCALE GENOMIC DNA]</scope>
    <source>
        <strain evidence="1 2">CBS 763.97</strain>
    </source>
</reference>
<accession>A0A5N6ZPL3</accession>
<dbReference type="RefSeq" id="XP_031922642.1">
    <property type="nucleotide sequence ID" value="XM_032071053.1"/>
</dbReference>
<dbReference type="EMBL" id="ML737818">
    <property type="protein sequence ID" value="KAE8359561.1"/>
    <property type="molecule type" value="Genomic_DNA"/>
</dbReference>
<evidence type="ECO:0000313" key="1">
    <source>
        <dbReference type="EMBL" id="KAE8359561.1"/>
    </source>
</evidence>